<dbReference type="RefSeq" id="WP_277944701.1">
    <property type="nucleotide sequence ID" value="NZ_JANFMO010000037.1"/>
</dbReference>
<dbReference type="EMBL" id="JANFMP010000074">
    <property type="protein sequence ID" value="MDG4528123.1"/>
    <property type="molecule type" value="Genomic_DNA"/>
</dbReference>
<organism evidence="1 2">
    <name type="scientific">Streptococcus suis</name>
    <dbReference type="NCBI Taxonomy" id="1307"/>
    <lineage>
        <taxon>Bacteria</taxon>
        <taxon>Bacillati</taxon>
        <taxon>Bacillota</taxon>
        <taxon>Bacilli</taxon>
        <taxon>Lactobacillales</taxon>
        <taxon>Streptococcaceae</taxon>
        <taxon>Streptococcus</taxon>
    </lineage>
</organism>
<name>A0A9X4MVB5_STRSU</name>
<dbReference type="AlphaFoldDB" id="A0A9X4MVB5"/>
<evidence type="ECO:0000313" key="2">
    <source>
        <dbReference type="Proteomes" id="UP001152875"/>
    </source>
</evidence>
<evidence type="ECO:0000313" key="1">
    <source>
        <dbReference type="EMBL" id="MDG4528123.1"/>
    </source>
</evidence>
<reference evidence="1" key="1">
    <citation type="submission" date="2022-07" db="EMBL/GenBank/DDBJ databases">
        <title>Whole Genome Sequencing of Streptococcus suis.</title>
        <authorList>
            <person name="Dai X."/>
            <person name="Huang J."/>
            <person name="Wang L."/>
        </authorList>
    </citation>
    <scope>NUCLEOTIDE SEQUENCE</scope>
    <source>
        <strain evidence="1">XNB2</strain>
    </source>
</reference>
<comment type="caution">
    <text evidence="1">The sequence shown here is derived from an EMBL/GenBank/DDBJ whole genome shotgun (WGS) entry which is preliminary data.</text>
</comment>
<sequence length="152" mass="17187">MTEQEFFEQADKELEELNHRRANYMADDTPVEVADIPKLLKIGAMLRNEDTSLNAYELYKHPEARAKLFAQITEACYMVIGQTPSQSEKLNFGQYLEGQFQAIVKKMIGQTNTQALGELVAALDLDDKLASQFIRDVAVSGLLTKDDRKQTN</sequence>
<protein>
    <submittedName>
        <fullName evidence="1">Uncharacterized protein</fullName>
    </submittedName>
</protein>
<proteinExistence type="predicted"/>
<dbReference type="Proteomes" id="UP001152875">
    <property type="component" value="Unassembled WGS sequence"/>
</dbReference>
<accession>A0A9X4MVB5</accession>
<gene>
    <name evidence="1" type="ORF">NOL13_12250</name>
</gene>